<gene>
    <name evidence="2" type="ORF">AAFF_G00165560</name>
</gene>
<reference evidence="2" key="1">
    <citation type="journal article" date="2023" name="Science">
        <title>Genome structures resolve the early diversification of teleost fishes.</title>
        <authorList>
            <person name="Parey E."/>
            <person name="Louis A."/>
            <person name="Montfort J."/>
            <person name="Bouchez O."/>
            <person name="Roques C."/>
            <person name="Iampietro C."/>
            <person name="Lluch J."/>
            <person name="Castinel A."/>
            <person name="Donnadieu C."/>
            <person name="Desvignes T."/>
            <person name="Floi Bucao C."/>
            <person name="Jouanno E."/>
            <person name="Wen M."/>
            <person name="Mejri S."/>
            <person name="Dirks R."/>
            <person name="Jansen H."/>
            <person name="Henkel C."/>
            <person name="Chen W.J."/>
            <person name="Zahm M."/>
            <person name="Cabau C."/>
            <person name="Klopp C."/>
            <person name="Thompson A.W."/>
            <person name="Robinson-Rechavi M."/>
            <person name="Braasch I."/>
            <person name="Lecointre G."/>
            <person name="Bobe J."/>
            <person name="Postlethwait J.H."/>
            <person name="Berthelot C."/>
            <person name="Roest Crollius H."/>
            <person name="Guiguen Y."/>
        </authorList>
    </citation>
    <scope>NUCLEOTIDE SEQUENCE</scope>
    <source>
        <strain evidence="2">NC1722</strain>
    </source>
</reference>
<evidence type="ECO:0000313" key="3">
    <source>
        <dbReference type="Proteomes" id="UP001221898"/>
    </source>
</evidence>
<protein>
    <submittedName>
        <fullName evidence="2">Uncharacterized protein</fullName>
    </submittedName>
</protein>
<dbReference type="EMBL" id="JAINUG010000221">
    <property type="protein sequence ID" value="KAJ8386855.1"/>
    <property type="molecule type" value="Genomic_DNA"/>
</dbReference>
<name>A0AAD7RMM8_9TELE</name>
<feature type="compositionally biased region" description="Basic and acidic residues" evidence="1">
    <location>
        <begin position="96"/>
        <end position="115"/>
    </location>
</feature>
<comment type="caution">
    <text evidence="2">The sequence shown here is derived from an EMBL/GenBank/DDBJ whole genome shotgun (WGS) entry which is preliminary data.</text>
</comment>
<sequence>MPSSNIARAQTAFCTSELRIPRSAVSRHSLQCNTQLAGRWAVRSLTAASPDDARARRWASPSGEQGEGGRVPVQLPDQYLPRYRGSGTAVTEQSGSDDRRNRPGCRERKAERQRQEMSTAASFLLRGVKDFGERTCQSQVPPAGIGFGRRAE</sequence>
<proteinExistence type="predicted"/>
<keyword evidence="3" id="KW-1185">Reference proteome</keyword>
<organism evidence="2 3">
    <name type="scientific">Aldrovandia affinis</name>
    <dbReference type="NCBI Taxonomy" id="143900"/>
    <lineage>
        <taxon>Eukaryota</taxon>
        <taxon>Metazoa</taxon>
        <taxon>Chordata</taxon>
        <taxon>Craniata</taxon>
        <taxon>Vertebrata</taxon>
        <taxon>Euteleostomi</taxon>
        <taxon>Actinopterygii</taxon>
        <taxon>Neopterygii</taxon>
        <taxon>Teleostei</taxon>
        <taxon>Notacanthiformes</taxon>
        <taxon>Halosauridae</taxon>
        <taxon>Aldrovandia</taxon>
    </lineage>
</organism>
<feature type="region of interest" description="Disordered" evidence="1">
    <location>
        <begin position="47"/>
        <end position="118"/>
    </location>
</feature>
<evidence type="ECO:0000313" key="2">
    <source>
        <dbReference type="EMBL" id="KAJ8386855.1"/>
    </source>
</evidence>
<evidence type="ECO:0000256" key="1">
    <source>
        <dbReference type="SAM" id="MobiDB-lite"/>
    </source>
</evidence>
<accession>A0AAD7RMM8</accession>
<dbReference type="AlphaFoldDB" id="A0AAD7RMM8"/>
<dbReference type="Proteomes" id="UP001221898">
    <property type="component" value="Unassembled WGS sequence"/>
</dbReference>